<name>A0AAV7NSC8_PLEWA</name>
<keyword evidence="3" id="KW-1185">Reference proteome</keyword>
<evidence type="ECO:0000313" key="3">
    <source>
        <dbReference type="Proteomes" id="UP001066276"/>
    </source>
</evidence>
<gene>
    <name evidence="2" type="ORF">NDU88_007172</name>
</gene>
<evidence type="ECO:0000313" key="2">
    <source>
        <dbReference type="EMBL" id="KAJ1118986.1"/>
    </source>
</evidence>
<dbReference type="Proteomes" id="UP001066276">
    <property type="component" value="Chromosome 8"/>
</dbReference>
<feature type="compositionally biased region" description="Basic and acidic residues" evidence="1">
    <location>
        <begin position="21"/>
        <end position="32"/>
    </location>
</feature>
<sequence length="85" mass="9242">MLSGRARHLGTPVSGSVTGRALERPTRTHTHWRGEVRLEGVPRGASTRPHGARLHQAGAGLAGSSSYRDRGEQYRGTLSRVYAEH</sequence>
<dbReference type="EMBL" id="JANPWB010000012">
    <property type="protein sequence ID" value="KAJ1118986.1"/>
    <property type="molecule type" value="Genomic_DNA"/>
</dbReference>
<dbReference type="AlphaFoldDB" id="A0AAV7NSC8"/>
<protein>
    <submittedName>
        <fullName evidence="2">Uncharacterized protein</fullName>
    </submittedName>
</protein>
<comment type="caution">
    <text evidence="2">The sequence shown here is derived from an EMBL/GenBank/DDBJ whole genome shotgun (WGS) entry which is preliminary data.</text>
</comment>
<feature type="region of interest" description="Disordered" evidence="1">
    <location>
        <begin position="1"/>
        <end position="32"/>
    </location>
</feature>
<organism evidence="2 3">
    <name type="scientific">Pleurodeles waltl</name>
    <name type="common">Iberian ribbed newt</name>
    <dbReference type="NCBI Taxonomy" id="8319"/>
    <lineage>
        <taxon>Eukaryota</taxon>
        <taxon>Metazoa</taxon>
        <taxon>Chordata</taxon>
        <taxon>Craniata</taxon>
        <taxon>Vertebrata</taxon>
        <taxon>Euteleostomi</taxon>
        <taxon>Amphibia</taxon>
        <taxon>Batrachia</taxon>
        <taxon>Caudata</taxon>
        <taxon>Salamandroidea</taxon>
        <taxon>Salamandridae</taxon>
        <taxon>Pleurodelinae</taxon>
        <taxon>Pleurodeles</taxon>
    </lineage>
</organism>
<accession>A0AAV7NSC8</accession>
<proteinExistence type="predicted"/>
<evidence type="ECO:0000256" key="1">
    <source>
        <dbReference type="SAM" id="MobiDB-lite"/>
    </source>
</evidence>
<reference evidence="2" key="1">
    <citation type="journal article" date="2022" name="bioRxiv">
        <title>Sequencing and chromosome-scale assembly of the giantPleurodeles waltlgenome.</title>
        <authorList>
            <person name="Brown T."/>
            <person name="Elewa A."/>
            <person name="Iarovenko S."/>
            <person name="Subramanian E."/>
            <person name="Araus A.J."/>
            <person name="Petzold A."/>
            <person name="Susuki M."/>
            <person name="Suzuki K.-i.T."/>
            <person name="Hayashi T."/>
            <person name="Toyoda A."/>
            <person name="Oliveira C."/>
            <person name="Osipova E."/>
            <person name="Leigh N.D."/>
            <person name="Simon A."/>
            <person name="Yun M.H."/>
        </authorList>
    </citation>
    <scope>NUCLEOTIDE SEQUENCE</scope>
    <source>
        <strain evidence="2">20211129_DDA</strain>
        <tissue evidence="2">Liver</tissue>
    </source>
</reference>
<feature type="region of interest" description="Disordered" evidence="1">
    <location>
        <begin position="57"/>
        <end position="85"/>
    </location>
</feature>